<dbReference type="GO" id="GO:0006524">
    <property type="term" value="P:alanine catabolic process"/>
    <property type="evidence" value="ECO:0007669"/>
    <property type="project" value="TreeGrafter"/>
</dbReference>
<keyword evidence="2" id="KW-0238">DNA-binding</keyword>
<dbReference type="InterPro" id="IPR000485">
    <property type="entry name" value="AsnC-type_HTH_dom"/>
</dbReference>
<evidence type="ECO:0000256" key="5">
    <source>
        <dbReference type="ARBA" id="ARBA00039227"/>
    </source>
</evidence>
<dbReference type="Pfam" id="PF01037">
    <property type="entry name" value="AsnC_trans_reg"/>
    <property type="match status" value="1"/>
</dbReference>
<dbReference type="Proteomes" id="UP000326725">
    <property type="component" value="Unassembled WGS sequence"/>
</dbReference>
<dbReference type="SMART" id="SM00344">
    <property type="entry name" value="HTH_ASNC"/>
    <property type="match status" value="1"/>
</dbReference>
<dbReference type="GO" id="GO:0043565">
    <property type="term" value="F:sequence-specific DNA binding"/>
    <property type="evidence" value="ECO:0007669"/>
    <property type="project" value="InterPro"/>
</dbReference>
<dbReference type="InterPro" id="IPR011008">
    <property type="entry name" value="Dimeric_a/b-barrel"/>
</dbReference>
<reference evidence="7 8" key="1">
    <citation type="submission" date="2019-09" db="EMBL/GenBank/DDBJ databases">
        <authorList>
            <person name="Criscuolo A."/>
        </authorList>
    </citation>
    <scope>NUCLEOTIDE SEQUENCE [LARGE SCALE GENOMIC DNA]</scope>
    <source>
        <strain evidence="8">3(2)</strain>
    </source>
</reference>
<dbReference type="InterPro" id="IPR019888">
    <property type="entry name" value="Tscrpt_reg_AsnC-like"/>
</dbReference>
<dbReference type="PANTHER" id="PTHR30154">
    <property type="entry name" value="LEUCINE-RESPONSIVE REGULATORY PROTEIN"/>
    <property type="match status" value="1"/>
</dbReference>
<keyword evidence="1" id="KW-0805">Transcription regulation</keyword>
<dbReference type="SUPFAM" id="SSF54909">
    <property type="entry name" value="Dimeric alpha+beta barrel"/>
    <property type="match status" value="1"/>
</dbReference>
<dbReference type="SUPFAM" id="SSF46785">
    <property type="entry name" value="Winged helix' DNA-binding domain"/>
    <property type="match status" value="1"/>
</dbReference>
<sequence length="185" mass="21109">MILLSRRRELPIATGMPTTMKAKTRSLDRIDLNILRCLQENARISYVDLASQVGLSTTPCLERVKRLERSGIIRGYKALLDPRALKANLLVFVEISLETQSPAVFDEFRRAVAKLPQIQECHLVSGQFDYILKCRIPEMSAYRQLLGDVVLTLPGVKESKSYVVMEEVKEDFSLHVPDIEEFEEK</sequence>
<dbReference type="InterPro" id="IPR036390">
    <property type="entry name" value="WH_DNA-bd_sf"/>
</dbReference>
<keyword evidence="8" id="KW-1185">Reference proteome</keyword>
<name>A0A5K1I2H5_9GAMM</name>
<dbReference type="GO" id="GO:0006355">
    <property type="term" value="P:regulation of DNA-templated transcription"/>
    <property type="evidence" value="ECO:0007669"/>
    <property type="project" value="UniProtKB-ARBA"/>
</dbReference>
<dbReference type="PANTHER" id="PTHR30154:SF0">
    <property type="entry name" value="LEUCINE-RESPONSIVE REGULATORY PROTEIN"/>
    <property type="match status" value="1"/>
</dbReference>
<evidence type="ECO:0000256" key="1">
    <source>
        <dbReference type="ARBA" id="ARBA00023015"/>
    </source>
</evidence>
<evidence type="ECO:0000313" key="7">
    <source>
        <dbReference type="EMBL" id="VVZ95645.1"/>
    </source>
</evidence>
<feature type="domain" description="HTH asnC-type" evidence="6">
    <location>
        <begin position="27"/>
        <end position="90"/>
    </location>
</feature>
<dbReference type="CDD" id="cd00090">
    <property type="entry name" value="HTH_ARSR"/>
    <property type="match status" value="1"/>
</dbReference>
<accession>A0A5K1I2H5</accession>
<dbReference type="Gene3D" id="3.30.70.920">
    <property type="match status" value="1"/>
</dbReference>
<evidence type="ECO:0000259" key="6">
    <source>
        <dbReference type="PROSITE" id="PS50956"/>
    </source>
</evidence>
<proteinExistence type="predicted"/>
<dbReference type="InterPro" id="IPR019887">
    <property type="entry name" value="Tscrpt_reg_AsnC/Lrp_C"/>
</dbReference>
<keyword evidence="3" id="KW-0010">Activator</keyword>
<keyword evidence="4" id="KW-0804">Transcription</keyword>
<dbReference type="InterPro" id="IPR011991">
    <property type="entry name" value="ArsR-like_HTH"/>
</dbReference>
<dbReference type="PRINTS" id="PR00033">
    <property type="entry name" value="HTHASNC"/>
</dbReference>
<dbReference type="PROSITE" id="PS50956">
    <property type="entry name" value="HTH_ASNC_2"/>
    <property type="match status" value="1"/>
</dbReference>
<dbReference type="Gene3D" id="1.10.10.10">
    <property type="entry name" value="Winged helix-like DNA-binding domain superfamily/Winged helix DNA-binding domain"/>
    <property type="match status" value="1"/>
</dbReference>
<organism evidence="7 8">
    <name type="scientific">Halomonas lysinitropha</name>
    <dbReference type="NCBI Taxonomy" id="2607506"/>
    <lineage>
        <taxon>Bacteria</taxon>
        <taxon>Pseudomonadati</taxon>
        <taxon>Pseudomonadota</taxon>
        <taxon>Gammaproteobacteria</taxon>
        <taxon>Oceanospirillales</taxon>
        <taxon>Halomonadaceae</taxon>
        <taxon>Halomonas</taxon>
    </lineage>
</organism>
<dbReference type="PROSITE" id="PS00519">
    <property type="entry name" value="HTH_ASNC_1"/>
    <property type="match status" value="1"/>
</dbReference>
<evidence type="ECO:0000256" key="3">
    <source>
        <dbReference type="ARBA" id="ARBA00023159"/>
    </source>
</evidence>
<dbReference type="InterPro" id="IPR019885">
    <property type="entry name" value="Tscrpt_reg_HTH_AsnC-type_CS"/>
</dbReference>
<dbReference type="FunFam" id="1.10.10.10:FF:000186">
    <property type="entry name" value="AsnC family transcriptional regulator"/>
    <property type="match status" value="1"/>
</dbReference>
<evidence type="ECO:0000313" key="8">
    <source>
        <dbReference type="Proteomes" id="UP000326725"/>
    </source>
</evidence>
<dbReference type="GO" id="GO:0043201">
    <property type="term" value="P:response to L-leucine"/>
    <property type="evidence" value="ECO:0007669"/>
    <property type="project" value="TreeGrafter"/>
</dbReference>
<gene>
    <name evidence="7" type="primary">lrp_3</name>
    <name evidence="7" type="ORF">HALO32_01724</name>
</gene>
<dbReference type="FunFam" id="3.30.70.920:FF:000001">
    <property type="entry name" value="Transcriptional regulator, AsnC family"/>
    <property type="match status" value="1"/>
</dbReference>
<dbReference type="Pfam" id="PF13412">
    <property type="entry name" value="HTH_24"/>
    <property type="match status" value="1"/>
</dbReference>
<dbReference type="EMBL" id="CABVOU010000031">
    <property type="protein sequence ID" value="VVZ95645.1"/>
    <property type="molecule type" value="Genomic_DNA"/>
</dbReference>
<dbReference type="InterPro" id="IPR036388">
    <property type="entry name" value="WH-like_DNA-bd_sf"/>
</dbReference>
<evidence type="ECO:0000256" key="4">
    <source>
        <dbReference type="ARBA" id="ARBA00023163"/>
    </source>
</evidence>
<protein>
    <recommendedName>
        <fullName evidence="5">Leucine-responsive regulatory protein</fullName>
    </recommendedName>
</protein>
<evidence type="ECO:0000256" key="2">
    <source>
        <dbReference type="ARBA" id="ARBA00023125"/>
    </source>
</evidence>
<dbReference type="AlphaFoldDB" id="A0A5K1I2H5"/>
<dbReference type="GO" id="GO:0005829">
    <property type="term" value="C:cytosol"/>
    <property type="evidence" value="ECO:0007669"/>
    <property type="project" value="TreeGrafter"/>
</dbReference>